<dbReference type="Gene3D" id="1.20.1280.50">
    <property type="match status" value="1"/>
</dbReference>
<dbReference type="SMART" id="SM00256">
    <property type="entry name" value="FBOX"/>
    <property type="match status" value="1"/>
</dbReference>
<feature type="transmembrane region" description="Helical" evidence="1">
    <location>
        <begin position="395"/>
        <end position="416"/>
    </location>
</feature>
<keyword evidence="1" id="KW-0812">Transmembrane</keyword>
<keyword evidence="1" id="KW-0472">Membrane</keyword>
<dbReference type="InterPro" id="IPR001810">
    <property type="entry name" value="F-box_dom"/>
</dbReference>
<dbReference type="PROSITE" id="PS50181">
    <property type="entry name" value="FBOX"/>
    <property type="match status" value="1"/>
</dbReference>
<feature type="transmembrane region" description="Helical" evidence="1">
    <location>
        <begin position="147"/>
        <end position="168"/>
    </location>
</feature>
<proteinExistence type="predicted"/>
<evidence type="ECO:0000313" key="4">
    <source>
        <dbReference type="Proteomes" id="UP001628156"/>
    </source>
</evidence>
<dbReference type="EMBL" id="BAAFRS010000264">
    <property type="protein sequence ID" value="GAB1225845.1"/>
    <property type="molecule type" value="Genomic_DNA"/>
</dbReference>
<feature type="transmembrane region" description="Helical" evidence="1">
    <location>
        <begin position="274"/>
        <end position="296"/>
    </location>
</feature>
<dbReference type="CDD" id="cd09917">
    <property type="entry name" value="F-box_SF"/>
    <property type="match status" value="1"/>
</dbReference>
<keyword evidence="4" id="KW-1185">Reference proteome</keyword>
<dbReference type="InterPro" id="IPR036047">
    <property type="entry name" value="F-box-like_dom_sf"/>
</dbReference>
<feature type="transmembrane region" description="Helical" evidence="1">
    <location>
        <begin position="111"/>
        <end position="141"/>
    </location>
</feature>
<evidence type="ECO:0000313" key="3">
    <source>
        <dbReference type="EMBL" id="GAB1225845.1"/>
    </source>
</evidence>
<evidence type="ECO:0000256" key="1">
    <source>
        <dbReference type="SAM" id="Phobius"/>
    </source>
</evidence>
<dbReference type="Proteomes" id="UP001628156">
    <property type="component" value="Unassembled WGS sequence"/>
</dbReference>
<reference evidence="3 4" key="1">
    <citation type="journal article" date="2019" name="PLoS Negl. Trop. Dis.">
        <title>Whole genome sequencing of Entamoeba nuttalli reveals mammalian host-related molecular signatures and a novel octapeptide-repeat surface protein.</title>
        <authorList>
            <person name="Tanaka M."/>
            <person name="Makiuchi T."/>
            <person name="Komiyama T."/>
            <person name="Shiina T."/>
            <person name="Osaki K."/>
            <person name="Tachibana H."/>
        </authorList>
    </citation>
    <scope>NUCLEOTIDE SEQUENCE [LARGE SCALE GENOMIC DNA]</scope>
    <source>
        <strain evidence="3 4">P19-061405</strain>
    </source>
</reference>
<feature type="transmembrane region" description="Helical" evidence="1">
    <location>
        <begin position="364"/>
        <end position="383"/>
    </location>
</feature>
<feature type="transmembrane region" description="Helical" evidence="1">
    <location>
        <begin position="234"/>
        <end position="253"/>
    </location>
</feature>
<sequence>MQSPLSSTEEEITLDLLSMELLSHIALELEPKDVLNLSLTCKKFSPLINDVNYWHHILGYSKDDEKKLIKEYQEDYVIIKQFQPKDNYSTTTGISKKDKSKSLPHRRGTKIVWVLVTILLNISWDYISYFCDIIFLILLVLRLDRVFMFPSIVPFLFFSVSIITKTFFPYLAIIGLRYIYGPFFDLAYLPQQNVSVILISSIYLYSSPYIGVMSFFSILIFFFYILVLCYVSNIIGFIFVLIPPFLCAVLAVFSCANFTCLPVYKRAPCSFTKVLYCTIPSCSIVASIILIALASLGDEYVPYYASFLPLYVSSIYEIILFSFTTIYLSCCRNKLLVSDLPCYILLFPCYEKKTVSEAITMNQFLLFLLIYVSIPLAIFLILLSMKLDGFVDVKFLYIFIPFFFLELSIVFFSLAIHIGCCITHGFSESNNYKIHNNEEDISSFDEQEMDTLPPAVIRGKKLNLPHK</sequence>
<comment type="caution">
    <text evidence="3">The sequence shown here is derived from an EMBL/GenBank/DDBJ whole genome shotgun (WGS) entry which is preliminary data.</text>
</comment>
<feature type="transmembrane region" description="Helical" evidence="1">
    <location>
        <begin position="308"/>
        <end position="328"/>
    </location>
</feature>
<organism evidence="3 4">
    <name type="scientific">Entamoeba nuttalli</name>
    <dbReference type="NCBI Taxonomy" id="412467"/>
    <lineage>
        <taxon>Eukaryota</taxon>
        <taxon>Amoebozoa</taxon>
        <taxon>Evosea</taxon>
        <taxon>Archamoebae</taxon>
        <taxon>Mastigamoebida</taxon>
        <taxon>Entamoebidae</taxon>
        <taxon>Entamoeba</taxon>
    </lineage>
</organism>
<protein>
    <recommendedName>
        <fullName evidence="2">F-box domain-containing protein</fullName>
    </recommendedName>
</protein>
<dbReference type="SUPFAM" id="SSF81383">
    <property type="entry name" value="F-box domain"/>
    <property type="match status" value="1"/>
</dbReference>
<keyword evidence="1" id="KW-1133">Transmembrane helix</keyword>
<evidence type="ECO:0000259" key="2">
    <source>
        <dbReference type="PROSITE" id="PS50181"/>
    </source>
</evidence>
<name>A0ABQ0DSL1_9EUKA</name>
<accession>A0ABQ0DSL1</accession>
<dbReference type="Pfam" id="PF00646">
    <property type="entry name" value="F-box"/>
    <property type="match status" value="1"/>
</dbReference>
<feature type="domain" description="F-box" evidence="2">
    <location>
        <begin position="11"/>
        <end position="57"/>
    </location>
</feature>
<gene>
    <name evidence="3" type="ORF">ENUP19_0264G0013</name>
</gene>